<dbReference type="GO" id="GO:0003677">
    <property type="term" value="F:DNA binding"/>
    <property type="evidence" value="ECO:0007669"/>
    <property type="project" value="UniProtKB-UniRule"/>
</dbReference>
<keyword evidence="1 2" id="KW-0238">DNA-binding</keyword>
<proteinExistence type="predicted"/>
<dbReference type="PANTHER" id="PTHR43479:SF21">
    <property type="entry name" value="TRANSCRIPTIONAL REGULATOR, TETR FAMILY"/>
    <property type="match status" value="1"/>
</dbReference>
<evidence type="ECO:0000256" key="1">
    <source>
        <dbReference type="ARBA" id="ARBA00023125"/>
    </source>
</evidence>
<feature type="DNA-binding region" description="H-T-H motif" evidence="2">
    <location>
        <begin position="32"/>
        <end position="51"/>
    </location>
</feature>
<comment type="caution">
    <text evidence="4">The sequence shown here is derived from an EMBL/GenBank/DDBJ whole genome shotgun (WGS) entry which is preliminary data.</text>
</comment>
<name>A0A927CDT8_9BACL</name>
<dbReference type="AlphaFoldDB" id="A0A927CDT8"/>
<dbReference type="Gene3D" id="1.10.357.10">
    <property type="entry name" value="Tetracycline Repressor, domain 2"/>
    <property type="match status" value="1"/>
</dbReference>
<keyword evidence="5" id="KW-1185">Reference proteome</keyword>
<reference evidence="4" key="1">
    <citation type="submission" date="2020-09" db="EMBL/GenBank/DDBJ databases">
        <title>A novel bacterium of genus Paenibacillus, isolated from South China Sea.</title>
        <authorList>
            <person name="Huang H."/>
            <person name="Mo K."/>
            <person name="Hu Y."/>
        </authorList>
    </citation>
    <scope>NUCLEOTIDE SEQUENCE</scope>
    <source>
        <strain evidence="4">IB182363</strain>
    </source>
</reference>
<dbReference type="Pfam" id="PF00440">
    <property type="entry name" value="TetR_N"/>
    <property type="match status" value="1"/>
</dbReference>
<dbReference type="PANTHER" id="PTHR43479">
    <property type="entry name" value="ACREF/ENVCD OPERON REPRESSOR-RELATED"/>
    <property type="match status" value="1"/>
</dbReference>
<dbReference type="SUPFAM" id="SSF46689">
    <property type="entry name" value="Homeodomain-like"/>
    <property type="match status" value="1"/>
</dbReference>
<gene>
    <name evidence="4" type="ORF">IDH45_18475</name>
</gene>
<dbReference type="EMBL" id="JACXJA010000026">
    <property type="protein sequence ID" value="MBD2863980.1"/>
    <property type="molecule type" value="Genomic_DNA"/>
</dbReference>
<dbReference type="PRINTS" id="PR00455">
    <property type="entry name" value="HTHTETR"/>
</dbReference>
<dbReference type="PROSITE" id="PS50977">
    <property type="entry name" value="HTH_TETR_2"/>
    <property type="match status" value="1"/>
</dbReference>
<accession>A0A927CDT8</accession>
<dbReference type="InterPro" id="IPR009057">
    <property type="entry name" value="Homeodomain-like_sf"/>
</dbReference>
<protein>
    <submittedName>
        <fullName evidence="4">TetR/AcrR family transcriptional regulator</fullName>
    </submittedName>
</protein>
<evidence type="ECO:0000256" key="2">
    <source>
        <dbReference type="PROSITE-ProRule" id="PRU00335"/>
    </source>
</evidence>
<sequence length="193" mass="22548">MNGYQQRTEKKKAQIMKVTFELLCKYGIDKISIAEISKLANVSPVTIYNYFGSKDELVRQTFADFMDKTLDKYEQLLEQPIPFQTKMEQILRDHDDIVDHMNVSSMVQANINDPVIREYMEDFYTTRTLPFFEKLIDLGKREGCIELSLSMEAILFYIQMYKEALARPAFLAQASPSMLKDLDRLMYYGLMGK</sequence>
<dbReference type="Proteomes" id="UP000639396">
    <property type="component" value="Unassembled WGS sequence"/>
</dbReference>
<dbReference type="InterPro" id="IPR050624">
    <property type="entry name" value="HTH-type_Tx_Regulator"/>
</dbReference>
<dbReference type="InterPro" id="IPR001647">
    <property type="entry name" value="HTH_TetR"/>
</dbReference>
<dbReference type="RefSeq" id="WP_190929611.1">
    <property type="nucleotide sequence ID" value="NZ_JACXJA010000026.1"/>
</dbReference>
<feature type="domain" description="HTH tetR-type" evidence="3">
    <location>
        <begin position="9"/>
        <end position="69"/>
    </location>
</feature>
<evidence type="ECO:0000313" key="5">
    <source>
        <dbReference type="Proteomes" id="UP000639396"/>
    </source>
</evidence>
<organism evidence="4 5">
    <name type="scientific">Paenibacillus oceani</name>
    <dbReference type="NCBI Taxonomy" id="2772510"/>
    <lineage>
        <taxon>Bacteria</taxon>
        <taxon>Bacillati</taxon>
        <taxon>Bacillota</taxon>
        <taxon>Bacilli</taxon>
        <taxon>Bacillales</taxon>
        <taxon>Paenibacillaceae</taxon>
        <taxon>Paenibacillus</taxon>
    </lineage>
</organism>
<evidence type="ECO:0000313" key="4">
    <source>
        <dbReference type="EMBL" id="MBD2863980.1"/>
    </source>
</evidence>
<evidence type="ECO:0000259" key="3">
    <source>
        <dbReference type="PROSITE" id="PS50977"/>
    </source>
</evidence>